<dbReference type="InterPro" id="IPR056406">
    <property type="entry name" value="THD_CWZF3/5/7"/>
</dbReference>
<dbReference type="AlphaFoldDB" id="A0AAU9T449"/>
<dbReference type="GO" id="GO:0008270">
    <property type="term" value="F:zinc ion binding"/>
    <property type="evidence" value="ECO:0007669"/>
    <property type="project" value="UniProtKB-KW"/>
</dbReference>
<dbReference type="EMBL" id="OU466863">
    <property type="protein sequence ID" value="CAH2078974.1"/>
    <property type="molecule type" value="Genomic_DNA"/>
</dbReference>
<evidence type="ECO:0000256" key="3">
    <source>
        <dbReference type="ARBA" id="ARBA00022833"/>
    </source>
</evidence>
<feature type="compositionally biased region" description="Basic and acidic residues" evidence="4">
    <location>
        <begin position="705"/>
        <end position="715"/>
    </location>
</feature>
<dbReference type="InterPro" id="IPR011124">
    <property type="entry name" value="Znf_CW"/>
</dbReference>
<feature type="compositionally biased region" description="Basic and acidic residues" evidence="4">
    <location>
        <begin position="607"/>
        <end position="618"/>
    </location>
</feature>
<proteinExistence type="predicted"/>
<dbReference type="PANTHER" id="PTHR46524">
    <property type="entry name" value="CW-TYPE ZINC FINGER"/>
    <property type="match status" value="1"/>
</dbReference>
<evidence type="ECO:0000313" key="7">
    <source>
        <dbReference type="Proteomes" id="UP000836841"/>
    </source>
</evidence>
<feature type="domain" description="CW-type" evidence="5">
    <location>
        <begin position="418"/>
        <end position="471"/>
    </location>
</feature>
<keyword evidence="2" id="KW-0863">Zinc-finger</keyword>
<evidence type="ECO:0000256" key="2">
    <source>
        <dbReference type="ARBA" id="ARBA00022771"/>
    </source>
</evidence>
<keyword evidence="1" id="KW-0479">Metal-binding</keyword>
<organism evidence="6 7">
    <name type="scientific">Thlaspi arvense</name>
    <name type="common">Field penny-cress</name>
    <dbReference type="NCBI Taxonomy" id="13288"/>
    <lineage>
        <taxon>Eukaryota</taxon>
        <taxon>Viridiplantae</taxon>
        <taxon>Streptophyta</taxon>
        <taxon>Embryophyta</taxon>
        <taxon>Tracheophyta</taxon>
        <taxon>Spermatophyta</taxon>
        <taxon>Magnoliopsida</taxon>
        <taxon>eudicotyledons</taxon>
        <taxon>Gunneridae</taxon>
        <taxon>Pentapetalae</taxon>
        <taxon>rosids</taxon>
        <taxon>malvids</taxon>
        <taxon>Brassicales</taxon>
        <taxon>Brassicaceae</taxon>
        <taxon>Thlaspideae</taxon>
        <taxon>Thlaspi</taxon>
    </lineage>
</organism>
<dbReference type="PANTHER" id="PTHR46524:SF12">
    <property type="entry name" value="CW-TYPE DOMAIN-CONTAINING PROTEIN"/>
    <property type="match status" value="1"/>
</dbReference>
<gene>
    <name evidence="6" type="ORF">TAV2_LOCUS24751</name>
</gene>
<dbReference type="Pfam" id="PF07496">
    <property type="entry name" value="zf-CW"/>
    <property type="match status" value="1"/>
</dbReference>
<evidence type="ECO:0000259" key="5">
    <source>
        <dbReference type="PROSITE" id="PS51050"/>
    </source>
</evidence>
<dbReference type="Pfam" id="PF24756">
    <property type="entry name" value="THD_CWZF3-5-7"/>
    <property type="match status" value="1"/>
</dbReference>
<feature type="region of interest" description="Disordered" evidence="4">
    <location>
        <begin position="558"/>
        <end position="618"/>
    </location>
</feature>
<keyword evidence="3" id="KW-0862">Zinc</keyword>
<dbReference type="Gene3D" id="3.30.40.100">
    <property type="match status" value="1"/>
</dbReference>
<dbReference type="Proteomes" id="UP000836841">
    <property type="component" value="Chromosome 7"/>
</dbReference>
<reference evidence="6 7" key="1">
    <citation type="submission" date="2022-03" db="EMBL/GenBank/DDBJ databases">
        <authorList>
            <person name="Nunn A."/>
            <person name="Chopra R."/>
            <person name="Nunn A."/>
            <person name="Contreras Garrido A."/>
        </authorList>
    </citation>
    <scope>NUCLEOTIDE SEQUENCE [LARGE SCALE GENOMIC DNA]</scope>
</reference>
<feature type="region of interest" description="Disordered" evidence="4">
    <location>
        <begin position="692"/>
        <end position="715"/>
    </location>
</feature>
<sequence>MGENSELEEGEMNCSTDEAVVDLDVDLSYIDEKVQNVLGHLQKDALDRFGSRLYDYGSFLPTYKRVPAVPPPCQRSSLGNHAVQRFSNSLPAKNVVQNFQSLPTTTTSCKLVSLQKPQNNQTSGSLLTQAPGMVPIKKENARILGNDLSGHKPIRVRIKMGSEILSRNVAMVCKDLGLDDSPSVTTRKSLVDYSSGMLPNTSPEKSSESPSRIIQEMTSIPVPEDLLMSPLPDSLLFVKDKKKQYTLLGNEPVLKAGKEPSIQTQNKLSDVLGSGETPSGRRRKAVDCFDVNETSSVGEMKKQKVFSTGQIARRNSTCDLGGATSTKDGFIAESNLQKGTKKERESDPRTAFAKSNKIKVVGKHADKELKTNSTKLKQNNSKDQVLSKMPFKDAAYIGQNSMGVGLDSAVAVAPLPTSLDIDIWAQCDSCETWRLLPFGTNTEQLPKKWLCRMQTWLPGMNHCGVSMEETINAIKSLHATEARCPETVVKSLSEASNADGSYQPLTSSSLSNPVEKKPIVKNLLSQGVSSNILADPAKPIRSDPHVLKIKNVKLPLETHNATQMSTDQKAKGRSSGTGSQIKIKKKKEGDNQESEGSKQIKTGDGNKPSRDIKAEEIQWKQNLDWTQAERKKKRHGNDICTSDVERDTKKRLLASNKKPDPKPQLTTGSVSLWTKAHGRTNSLVRKIRLTGYKQGNNGSSSKLSADGEEKVPSMEKRITVQEVKARQRNEMFQADGHREHQNADASCKYFSGGSGQISGVETSSSAKVLGSHKSGRRYVEEEVKASPVESVSSFPARTSCRKNLALAGESISRQNQNLKCGDAGSKIVKNRKHLSQEADCEFLSTTHPRNRNQAKPEVFKQNSEFGDLPCTSMEKVLEIRAGIKNFSAITHETMDRSSQAANDILQEAEKLTKLADCFKSFGYDYEHKEANFKAALMFLLGASLLERCTTENVEVAKMNHVEAYHTAAKLSGSCALQYEKSQEMAAAAMAYKCVEVACMRVVYGTSQGLSGEFNELQKMVQMMTPQGESPSSSTSDVDSFCNQGVIDKSAKTKRGLSNVAGNTLPVARSPQSFAPLLDFTETMNLAMEASAKSQDAFREASVTSEETQHGDYVSAIKKVVDFSFHDVEALIQMIEVARDVLSPSKFRGPKC</sequence>
<evidence type="ECO:0000256" key="4">
    <source>
        <dbReference type="SAM" id="MobiDB-lite"/>
    </source>
</evidence>
<feature type="compositionally biased region" description="Basic and acidic residues" evidence="4">
    <location>
        <begin position="587"/>
        <end position="598"/>
    </location>
</feature>
<keyword evidence="7" id="KW-1185">Reference proteome</keyword>
<evidence type="ECO:0000313" key="6">
    <source>
        <dbReference type="EMBL" id="CAH2078974.1"/>
    </source>
</evidence>
<accession>A0AAU9T449</accession>
<dbReference type="PROSITE" id="PS51050">
    <property type="entry name" value="ZF_CW"/>
    <property type="match status" value="1"/>
</dbReference>
<name>A0AAU9T449_THLAR</name>
<protein>
    <recommendedName>
        <fullName evidence="5">CW-type domain-containing protein</fullName>
    </recommendedName>
</protein>
<dbReference type="InterPro" id="IPR055300">
    <property type="entry name" value="CWZF3/5/7"/>
</dbReference>
<evidence type="ECO:0000256" key="1">
    <source>
        <dbReference type="ARBA" id="ARBA00022723"/>
    </source>
</evidence>
<feature type="compositionally biased region" description="Polar residues" evidence="4">
    <location>
        <begin position="693"/>
        <end position="703"/>
    </location>
</feature>